<dbReference type="PANTHER" id="PTHR44200">
    <property type="entry name" value="DNAJ HOMOLOG SUBFAMILY C MEMBER 7"/>
    <property type="match status" value="1"/>
</dbReference>
<dbReference type="SMART" id="SM00028">
    <property type="entry name" value="TPR"/>
    <property type="match status" value="7"/>
</dbReference>
<protein>
    <recommendedName>
        <fullName evidence="5">J domain-containing protein</fullName>
    </recommendedName>
</protein>
<dbReference type="FunFam" id="1.25.40.10:FF:000673">
    <property type="entry name" value="TPR-repeat-containing chaperone protein DNAJ"/>
    <property type="match status" value="1"/>
</dbReference>
<dbReference type="Pfam" id="PF13181">
    <property type="entry name" value="TPR_8"/>
    <property type="match status" value="1"/>
</dbReference>
<dbReference type="FunFam" id="1.25.40.10:FF:003506">
    <property type="entry name" value="DnaJ homolog subfamily C member 7 homolog"/>
    <property type="match status" value="1"/>
</dbReference>
<dbReference type="eggNOG" id="KOG0550">
    <property type="taxonomic scope" value="Eukaryota"/>
</dbReference>
<sequence length="554" mass="62060">MSTTTEQADDKENAETDKVKRPTKRRSDEGVGGHQRLTNSKAWSSASRNVSSDHSGKRLRFNPPHHAVSTPQTPRSKRVTTLNNHRKAMDAAKLGNTLLNCGQHHNALKHFNTAVELCPTFSSFYSGRCECYIGMGLYTDALAEAKQATEVDSKFVPGYQRQAECLLALGRPAEAVKAYTSALEQSGGSEELSKALKSAKEISQFQLVAERDLHKGTSRHIMFYVDKLMNMVPLCSKYKVMKAEILVKQGKYADALTIVEDVLDINKTADALYIHGLCLHYSGDEKGSQTKFNRALDLEPDHKLTLAFLEASCQLAARKEEGNVAFKSGEYEKAYDLYTEALTIDPENRLTNAKLYNNRAAVCVKLGRLNDAIQDCTQAIELDSSYVKAISRRATCYMETECFEEAIRDFETLCKLNPTPENEKLLREATQKQKMSMKTDFYKILGVERFATADEIKKAYRKLALKCHPDKHVGASEDEKIAMEKKFKAIGEAHKTLSDPVERAKYDEELSQSYLKDLMSDRTNAQTKVNVNTRSSGTPFKICNILPQGDLDVL</sequence>
<dbReference type="CDD" id="cd06257">
    <property type="entry name" value="DnaJ"/>
    <property type="match status" value="1"/>
</dbReference>
<proteinExistence type="predicted"/>
<evidence type="ECO:0000259" key="5">
    <source>
        <dbReference type="PROSITE" id="PS50076"/>
    </source>
</evidence>
<dbReference type="SMART" id="SM00271">
    <property type="entry name" value="DnaJ"/>
    <property type="match status" value="1"/>
</dbReference>
<dbReference type="FunFam" id="1.25.40.10:FF:002058">
    <property type="entry name" value="RING zinc finger-containing protein"/>
    <property type="match status" value="1"/>
</dbReference>
<dbReference type="SUPFAM" id="SSF46565">
    <property type="entry name" value="Chaperone J-domain"/>
    <property type="match status" value="1"/>
</dbReference>
<dbReference type="PANTHER" id="PTHR44200:SF1">
    <property type="entry name" value="DNAJ HOMOLOG SUBFAMILY C MEMBER 7"/>
    <property type="match status" value="1"/>
</dbReference>
<evidence type="ECO:0000256" key="3">
    <source>
        <dbReference type="PROSITE-ProRule" id="PRU00339"/>
    </source>
</evidence>
<dbReference type="PROSITE" id="PS50005">
    <property type="entry name" value="TPR"/>
    <property type="match status" value="4"/>
</dbReference>
<feature type="compositionally biased region" description="Polar residues" evidence="4">
    <location>
        <begin position="36"/>
        <end position="53"/>
    </location>
</feature>
<dbReference type="AlphaFoldDB" id="C3Y1B2"/>
<dbReference type="InParanoid" id="C3Y1B2"/>
<dbReference type="InterPro" id="IPR052758">
    <property type="entry name" value="SRC_co-chaperone"/>
</dbReference>
<dbReference type="InterPro" id="IPR001623">
    <property type="entry name" value="DnaJ_domain"/>
</dbReference>
<keyword evidence="1" id="KW-0677">Repeat</keyword>
<dbReference type="STRING" id="7739.C3Y1B2"/>
<dbReference type="EMBL" id="GG666480">
    <property type="protein sequence ID" value="EEN65652.1"/>
    <property type="molecule type" value="Genomic_DNA"/>
</dbReference>
<dbReference type="Pfam" id="PF07719">
    <property type="entry name" value="TPR_2"/>
    <property type="match status" value="1"/>
</dbReference>
<evidence type="ECO:0000313" key="6">
    <source>
        <dbReference type="EMBL" id="EEN65652.1"/>
    </source>
</evidence>
<feature type="repeat" description="TPR" evidence="3">
    <location>
        <begin position="315"/>
        <end position="348"/>
    </location>
</feature>
<dbReference type="PROSITE" id="PS50076">
    <property type="entry name" value="DNAJ_2"/>
    <property type="match status" value="1"/>
</dbReference>
<dbReference type="InterPro" id="IPR013105">
    <property type="entry name" value="TPR_2"/>
</dbReference>
<dbReference type="Gene3D" id="1.10.287.110">
    <property type="entry name" value="DnaJ domain"/>
    <property type="match status" value="1"/>
</dbReference>
<feature type="region of interest" description="Disordered" evidence="4">
    <location>
        <begin position="1"/>
        <end position="78"/>
    </location>
</feature>
<name>C3Y1B2_BRAFL</name>
<dbReference type="InterPro" id="IPR019734">
    <property type="entry name" value="TPR_rpt"/>
</dbReference>
<dbReference type="Pfam" id="PF13432">
    <property type="entry name" value="TPR_16"/>
    <property type="match status" value="1"/>
</dbReference>
<feature type="compositionally biased region" description="Polar residues" evidence="4">
    <location>
        <begin position="69"/>
        <end position="78"/>
    </location>
</feature>
<feature type="domain" description="J" evidence="5">
    <location>
        <begin position="440"/>
        <end position="510"/>
    </location>
</feature>
<dbReference type="InterPro" id="IPR011990">
    <property type="entry name" value="TPR-like_helical_dom_sf"/>
</dbReference>
<evidence type="ECO:0000256" key="2">
    <source>
        <dbReference type="ARBA" id="ARBA00022803"/>
    </source>
</evidence>
<dbReference type="SUPFAM" id="SSF48452">
    <property type="entry name" value="TPR-like"/>
    <property type="match status" value="1"/>
</dbReference>
<feature type="repeat" description="TPR" evidence="3">
    <location>
        <begin position="269"/>
        <end position="302"/>
    </location>
</feature>
<dbReference type="Pfam" id="PF00515">
    <property type="entry name" value="TPR_1"/>
    <property type="match status" value="1"/>
</dbReference>
<dbReference type="Gene3D" id="1.25.40.10">
    <property type="entry name" value="Tetratricopeptide repeat domain"/>
    <property type="match status" value="3"/>
</dbReference>
<gene>
    <name evidence="6" type="ORF">BRAFLDRAFT_83630</name>
</gene>
<evidence type="ECO:0000256" key="1">
    <source>
        <dbReference type="ARBA" id="ARBA00022737"/>
    </source>
</evidence>
<feature type="repeat" description="TPR" evidence="3">
    <location>
        <begin position="387"/>
        <end position="420"/>
    </location>
</feature>
<dbReference type="PRINTS" id="PR00625">
    <property type="entry name" value="JDOMAIN"/>
</dbReference>
<organism>
    <name type="scientific">Branchiostoma floridae</name>
    <name type="common">Florida lancelet</name>
    <name type="synonym">Amphioxus</name>
    <dbReference type="NCBI Taxonomy" id="7739"/>
    <lineage>
        <taxon>Eukaryota</taxon>
        <taxon>Metazoa</taxon>
        <taxon>Chordata</taxon>
        <taxon>Cephalochordata</taxon>
        <taxon>Leptocardii</taxon>
        <taxon>Amphioxiformes</taxon>
        <taxon>Branchiostomatidae</taxon>
        <taxon>Branchiostoma</taxon>
    </lineage>
</organism>
<accession>C3Y1B2</accession>
<evidence type="ECO:0000256" key="4">
    <source>
        <dbReference type="SAM" id="MobiDB-lite"/>
    </source>
</evidence>
<dbReference type="InterPro" id="IPR036869">
    <property type="entry name" value="J_dom_sf"/>
</dbReference>
<keyword evidence="2 3" id="KW-0802">TPR repeat</keyword>
<dbReference type="Pfam" id="PF00226">
    <property type="entry name" value="DnaJ"/>
    <property type="match status" value="1"/>
</dbReference>
<feature type="compositionally biased region" description="Basic and acidic residues" evidence="4">
    <location>
        <begin position="8"/>
        <end position="31"/>
    </location>
</feature>
<dbReference type="PROSITE" id="PS50293">
    <property type="entry name" value="TPR_REGION"/>
    <property type="match status" value="1"/>
</dbReference>
<feature type="repeat" description="TPR" evidence="3">
    <location>
        <begin position="88"/>
        <end position="121"/>
    </location>
</feature>
<reference evidence="6" key="1">
    <citation type="journal article" date="2008" name="Nature">
        <title>The amphioxus genome and the evolution of the chordate karyotype.</title>
        <authorList>
            <consortium name="US DOE Joint Genome Institute (JGI-PGF)"/>
            <person name="Putnam N.H."/>
            <person name="Butts T."/>
            <person name="Ferrier D.E.K."/>
            <person name="Furlong R.F."/>
            <person name="Hellsten U."/>
            <person name="Kawashima T."/>
            <person name="Robinson-Rechavi M."/>
            <person name="Shoguchi E."/>
            <person name="Terry A."/>
            <person name="Yu J.-K."/>
            <person name="Benito-Gutierrez E.L."/>
            <person name="Dubchak I."/>
            <person name="Garcia-Fernandez J."/>
            <person name="Gibson-Brown J.J."/>
            <person name="Grigoriev I.V."/>
            <person name="Horton A.C."/>
            <person name="de Jong P.J."/>
            <person name="Jurka J."/>
            <person name="Kapitonov V.V."/>
            <person name="Kohara Y."/>
            <person name="Kuroki Y."/>
            <person name="Lindquist E."/>
            <person name="Lucas S."/>
            <person name="Osoegawa K."/>
            <person name="Pennacchio L.A."/>
            <person name="Salamov A.A."/>
            <person name="Satou Y."/>
            <person name="Sauka-Spengler T."/>
            <person name="Schmutz J."/>
            <person name="Shin-I T."/>
            <person name="Toyoda A."/>
            <person name="Bronner-Fraser M."/>
            <person name="Fujiyama A."/>
            <person name="Holland L.Z."/>
            <person name="Holland P.W.H."/>
            <person name="Satoh N."/>
            <person name="Rokhsar D.S."/>
        </authorList>
    </citation>
    <scope>NUCLEOTIDE SEQUENCE [LARGE SCALE GENOMIC DNA]</scope>
    <source>
        <strain evidence="6">S238N-H82</strain>
        <tissue evidence="6">Testes</tissue>
    </source>
</reference>